<dbReference type="AlphaFoldDB" id="A0A7X0IWR2"/>
<organism evidence="1 2">
    <name type="scientific">Rhizobium lusitanum</name>
    <dbReference type="NCBI Taxonomy" id="293958"/>
    <lineage>
        <taxon>Bacteria</taxon>
        <taxon>Pseudomonadati</taxon>
        <taxon>Pseudomonadota</taxon>
        <taxon>Alphaproteobacteria</taxon>
        <taxon>Hyphomicrobiales</taxon>
        <taxon>Rhizobiaceae</taxon>
        <taxon>Rhizobium/Agrobacterium group</taxon>
        <taxon>Rhizobium</taxon>
    </lineage>
</organism>
<evidence type="ECO:0000313" key="2">
    <source>
        <dbReference type="Proteomes" id="UP000565576"/>
    </source>
</evidence>
<gene>
    <name evidence="1" type="ORF">GGD46_005930</name>
</gene>
<reference evidence="1 2" key="1">
    <citation type="submission" date="2020-08" db="EMBL/GenBank/DDBJ databases">
        <title>Genomic Encyclopedia of Type Strains, Phase IV (KMG-V): Genome sequencing to study the core and pangenomes of soil and plant-associated prokaryotes.</title>
        <authorList>
            <person name="Whitman W."/>
        </authorList>
    </citation>
    <scope>NUCLEOTIDE SEQUENCE [LARGE SCALE GENOMIC DNA]</scope>
    <source>
        <strain evidence="1 2">SEMIA 4060</strain>
    </source>
</reference>
<evidence type="ECO:0000313" key="1">
    <source>
        <dbReference type="EMBL" id="MBB6488610.1"/>
    </source>
</evidence>
<proteinExistence type="predicted"/>
<accession>A0A7X0IWR2</accession>
<name>A0A7X0IWR2_9HYPH</name>
<dbReference type="Proteomes" id="UP000565576">
    <property type="component" value="Unassembled WGS sequence"/>
</dbReference>
<comment type="caution">
    <text evidence="1">The sequence shown here is derived from an EMBL/GenBank/DDBJ whole genome shotgun (WGS) entry which is preliminary data.</text>
</comment>
<protein>
    <submittedName>
        <fullName evidence="1">Uncharacterized protein</fullName>
    </submittedName>
</protein>
<sequence>MGISQIWIVDSFLADTGGGAYPPSQRLTGYGRFMSRNWVTPRIAWVETPHALVV</sequence>
<dbReference type="EMBL" id="JACHBG010000025">
    <property type="protein sequence ID" value="MBB6488610.1"/>
    <property type="molecule type" value="Genomic_DNA"/>
</dbReference>